<feature type="region of interest" description="Disordered" evidence="1">
    <location>
        <begin position="163"/>
        <end position="185"/>
    </location>
</feature>
<evidence type="ECO:0000256" key="1">
    <source>
        <dbReference type="SAM" id="MobiDB-lite"/>
    </source>
</evidence>
<reference evidence="3" key="1">
    <citation type="submission" date="2020-10" db="EMBL/GenBank/DDBJ databases">
        <authorList>
            <person name="Kikuchi T."/>
        </authorList>
    </citation>
    <scope>NUCLEOTIDE SEQUENCE</scope>
    <source>
        <strain evidence="3">NKZ352</strain>
    </source>
</reference>
<name>A0A8S1H336_9PELO</name>
<dbReference type="AlphaFoldDB" id="A0A8S1H336"/>
<dbReference type="EMBL" id="CAJGYM010000012">
    <property type="protein sequence ID" value="CAD6189807.1"/>
    <property type="molecule type" value="Genomic_DNA"/>
</dbReference>
<keyword evidence="4" id="KW-1185">Reference proteome</keyword>
<feature type="chain" id="PRO_5035860192" evidence="2">
    <location>
        <begin position="16"/>
        <end position="389"/>
    </location>
</feature>
<organism evidence="3 4">
    <name type="scientific">Caenorhabditis auriculariae</name>
    <dbReference type="NCBI Taxonomy" id="2777116"/>
    <lineage>
        <taxon>Eukaryota</taxon>
        <taxon>Metazoa</taxon>
        <taxon>Ecdysozoa</taxon>
        <taxon>Nematoda</taxon>
        <taxon>Chromadorea</taxon>
        <taxon>Rhabditida</taxon>
        <taxon>Rhabditina</taxon>
        <taxon>Rhabditomorpha</taxon>
        <taxon>Rhabditoidea</taxon>
        <taxon>Rhabditidae</taxon>
        <taxon>Peloderinae</taxon>
        <taxon>Caenorhabditis</taxon>
    </lineage>
</organism>
<feature type="signal peptide" evidence="2">
    <location>
        <begin position="1"/>
        <end position="15"/>
    </location>
</feature>
<proteinExistence type="predicted"/>
<dbReference type="Proteomes" id="UP000835052">
    <property type="component" value="Unassembled WGS sequence"/>
</dbReference>
<evidence type="ECO:0000313" key="3">
    <source>
        <dbReference type="EMBL" id="CAD6189807.1"/>
    </source>
</evidence>
<evidence type="ECO:0000256" key="2">
    <source>
        <dbReference type="SAM" id="SignalP"/>
    </source>
</evidence>
<keyword evidence="2" id="KW-0732">Signal</keyword>
<sequence length="389" mass="44456">MAIFCLLLLVGFSHSIRPADEFKALMAESKGGSLDGIPKTDSNRGNFTNSKAEFENLRRFVEILAEGLRKQGVPEDKIADVLRIGQLNETELAKTMPKKRRIQKRSLSSNGFDRRKSFKTHPDSENLLRFAAEFAENLRRRGVSERRIAEIFGIGHLTELETDTTPRNYDEDEEPQFPRGTPSPRPYSENLFQFVSILADGLRKQGVPEDKIAEVEKFGFYNETELSRNLPPKGRIETKSSEDKLSDDVKERMDKRFNDLSNWSCGSYHLDSIARALLQMSCNRCVVGFVNMNCYLHDNCYECRNGKAFCDKNFDRDMHRLYGHCEDESRPCWGMLQAAMTSVEYGGGPTYVYGIVRSWFGKSDCDGDLPASIEDRFSIWPPDEEKTLM</sequence>
<accession>A0A8S1H336</accession>
<comment type="caution">
    <text evidence="3">The sequence shown here is derived from an EMBL/GenBank/DDBJ whole genome shotgun (WGS) entry which is preliminary data.</text>
</comment>
<protein>
    <submittedName>
        <fullName evidence="3">Uncharacterized protein</fullName>
    </submittedName>
</protein>
<feature type="region of interest" description="Disordered" evidence="1">
    <location>
        <begin position="96"/>
        <end position="118"/>
    </location>
</feature>
<gene>
    <name evidence="3" type="ORF">CAUJ_LOCUS5726</name>
</gene>
<evidence type="ECO:0000313" key="4">
    <source>
        <dbReference type="Proteomes" id="UP000835052"/>
    </source>
</evidence>